<organism evidence="1 2">
    <name type="scientific">Mucilaginibacter arboris</name>
    <dbReference type="NCBI Taxonomy" id="2682090"/>
    <lineage>
        <taxon>Bacteria</taxon>
        <taxon>Pseudomonadati</taxon>
        <taxon>Bacteroidota</taxon>
        <taxon>Sphingobacteriia</taxon>
        <taxon>Sphingobacteriales</taxon>
        <taxon>Sphingobacteriaceae</taxon>
        <taxon>Mucilaginibacter</taxon>
    </lineage>
</organism>
<name>A0A7K1STM8_9SPHI</name>
<dbReference type="Proteomes" id="UP000462014">
    <property type="component" value="Unassembled WGS sequence"/>
</dbReference>
<protein>
    <recommendedName>
        <fullName evidence="3">Addiction module protein</fullName>
    </recommendedName>
</protein>
<evidence type="ECO:0008006" key="3">
    <source>
        <dbReference type="Google" id="ProtNLM"/>
    </source>
</evidence>
<gene>
    <name evidence="1" type="ORF">GO621_03845</name>
</gene>
<evidence type="ECO:0000313" key="1">
    <source>
        <dbReference type="EMBL" id="MVN20666.1"/>
    </source>
</evidence>
<dbReference type="AlphaFoldDB" id="A0A7K1STM8"/>
<evidence type="ECO:0000313" key="2">
    <source>
        <dbReference type="Proteomes" id="UP000462014"/>
    </source>
</evidence>
<reference evidence="1 2" key="1">
    <citation type="submission" date="2019-12" db="EMBL/GenBank/DDBJ databases">
        <title>Mucilaginibacter sp. HMF7410 genome sequencing and assembly.</title>
        <authorList>
            <person name="Kang H."/>
            <person name="Cha I."/>
            <person name="Kim H."/>
            <person name="Joh K."/>
        </authorList>
    </citation>
    <scope>NUCLEOTIDE SEQUENCE [LARGE SCALE GENOMIC DNA]</scope>
    <source>
        <strain evidence="1 2">HMF7410</strain>
    </source>
</reference>
<proteinExistence type="predicted"/>
<comment type="caution">
    <text evidence="1">The sequence shown here is derived from an EMBL/GenBank/DDBJ whole genome shotgun (WGS) entry which is preliminary data.</text>
</comment>
<accession>A0A7K1STM8</accession>
<dbReference type="EMBL" id="WPIK01000003">
    <property type="protein sequence ID" value="MVN20666.1"/>
    <property type="molecule type" value="Genomic_DNA"/>
</dbReference>
<keyword evidence="2" id="KW-1185">Reference proteome</keyword>
<dbReference type="RefSeq" id="WP_157564366.1">
    <property type="nucleotide sequence ID" value="NZ_WPIK01000003.1"/>
</dbReference>
<sequence>MNTNLNIQNKKIELIQWLSTIEDISILNKIIELRKQQNKDWYNSISENEKESIEKGLQDAESGKLNPHSTARKLYEKWL</sequence>